<dbReference type="EC" id="5.6.2.3" evidence="1"/>
<gene>
    <name evidence="5" type="primary">LOC106168004</name>
</gene>
<keyword evidence="1" id="KW-0233">DNA recombination</keyword>
<dbReference type="GO" id="GO:0006281">
    <property type="term" value="P:DNA repair"/>
    <property type="evidence" value="ECO:0007669"/>
    <property type="project" value="UniProtKB-KW"/>
</dbReference>
<dbReference type="InterPro" id="IPR046700">
    <property type="entry name" value="DUF6570"/>
</dbReference>
<comment type="cofactor">
    <cofactor evidence="1">
        <name>Mg(2+)</name>
        <dbReference type="ChEBI" id="CHEBI:18420"/>
    </cofactor>
</comment>
<dbReference type="OrthoDB" id="10040528at2759"/>
<dbReference type="STRING" id="7574.A0A1S3IWD3"/>
<keyword evidence="4" id="KW-1185">Reference proteome</keyword>
<feature type="compositionally biased region" description="Basic and acidic residues" evidence="2">
    <location>
        <begin position="566"/>
        <end position="575"/>
    </location>
</feature>
<feature type="region of interest" description="Disordered" evidence="2">
    <location>
        <begin position="308"/>
        <end position="575"/>
    </location>
</feature>
<dbReference type="InterPro" id="IPR027417">
    <property type="entry name" value="P-loop_NTPase"/>
</dbReference>
<dbReference type="GO" id="GO:0000723">
    <property type="term" value="P:telomere maintenance"/>
    <property type="evidence" value="ECO:0007669"/>
    <property type="project" value="InterPro"/>
</dbReference>
<accession>A0A1S3IWD3</accession>
<feature type="compositionally biased region" description="Basic and acidic residues" evidence="2">
    <location>
        <begin position="267"/>
        <end position="287"/>
    </location>
</feature>
<dbReference type="SMART" id="SM00382">
    <property type="entry name" value="AAA"/>
    <property type="match status" value="1"/>
</dbReference>
<comment type="catalytic activity">
    <reaction evidence="1">
        <text>ATP + H2O = ADP + phosphate + H(+)</text>
        <dbReference type="Rhea" id="RHEA:13065"/>
        <dbReference type="ChEBI" id="CHEBI:15377"/>
        <dbReference type="ChEBI" id="CHEBI:15378"/>
        <dbReference type="ChEBI" id="CHEBI:30616"/>
        <dbReference type="ChEBI" id="CHEBI:43474"/>
        <dbReference type="ChEBI" id="CHEBI:456216"/>
        <dbReference type="EC" id="5.6.2.3"/>
    </reaction>
</comment>
<evidence type="ECO:0000259" key="3">
    <source>
        <dbReference type="SMART" id="SM00382"/>
    </source>
</evidence>
<dbReference type="PANTHER" id="PTHR47642">
    <property type="entry name" value="ATP-DEPENDENT DNA HELICASE"/>
    <property type="match status" value="1"/>
</dbReference>
<keyword evidence="1" id="KW-0067">ATP-binding</keyword>
<dbReference type="InterPro" id="IPR038765">
    <property type="entry name" value="Papain-like_cys_pep_sf"/>
</dbReference>
<keyword evidence="1" id="KW-0547">Nucleotide-binding</keyword>
<dbReference type="Pfam" id="PF14214">
    <property type="entry name" value="Helitron_like_N"/>
    <property type="match status" value="1"/>
</dbReference>
<comment type="similarity">
    <text evidence="1">Belongs to the helicase family.</text>
</comment>
<dbReference type="InterPro" id="IPR025476">
    <property type="entry name" value="Helitron_helicase-like"/>
</dbReference>
<dbReference type="Pfam" id="PF20209">
    <property type="entry name" value="DUF6570"/>
    <property type="match status" value="1"/>
</dbReference>
<dbReference type="InterPro" id="IPR036691">
    <property type="entry name" value="Endo/exonu/phosph_ase_sf"/>
</dbReference>
<dbReference type="GO" id="GO:0016887">
    <property type="term" value="F:ATP hydrolysis activity"/>
    <property type="evidence" value="ECO:0007669"/>
    <property type="project" value="RHEA"/>
</dbReference>
<dbReference type="Proteomes" id="UP000085678">
    <property type="component" value="Unplaced"/>
</dbReference>
<keyword evidence="1" id="KW-0227">DNA damage</keyword>
<dbReference type="GO" id="GO:0043139">
    <property type="term" value="F:5'-3' DNA helicase activity"/>
    <property type="evidence" value="ECO:0007669"/>
    <property type="project" value="UniProtKB-EC"/>
</dbReference>
<feature type="region of interest" description="Disordered" evidence="2">
    <location>
        <begin position="873"/>
        <end position="904"/>
    </location>
</feature>
<dbReference type="KEGG" id="lak:106168004"/>
<protein>
    <recommendedName>
        <fullName evidence="1">ATP-dependent DNA helicase</fullName>
        <ecNumber evidence="1">5.6.2.3</ecNumber>
    </recommendedName>
</protein>
<dbReference type="Pfam" id="PF03372">
    <property type="entry name" value="Exo_endo_phos"/>
    <property type="match status" value="1"/>
</dbReference>
<evidence type="ECO:0000313" key="4">
    <source>
        <dbReference type="Proteomes" id="UP000085678"/>
    </source>
</evidence>
<keyword evidence="1" id="KW-0347">Helicase</keyword>
<feature type="domain" description="AAA+ ATPase" evidence="3">
    <location>
        <begin position="1765"/>
        <end position="1927"/>
    </location>
</feature>
<feature type="compositionally biased region" description="Basic and acidic residues" evidence="2">
    <location>
        <begin position="310"/>
        <end position="546"/>
    </location>
</feature>
<evidence type="ECO:0000313" key="5">
    <source>
        <dbReference type="RefSeq" id="XP_013402373.1"/>
    </source>
</evidence>
<feature type="region of interest" description="Disordered" evidence="2">
    <location>
        <begin position="255"/>
        <end position="287"/>
    </location>
</feature>
<organism evidence="4 5">
    <name type="scientific">Lingula anatina</name>
    <name type="common">Brachiopod</name>
    <name type="synonym">Lingula unguis</name>
    <dbReference type="NCBI Taxonomy" id="7574"/>
    <lineage>
        <taxon>Eukaryota</taxon>
        <taxon>Metazoa</taxon>
        <taxon>Spiralia</taxon>
        <taxon>Lophotrochozoa</taxon>
        <taxon>Brachiopoda</taxon>
        <taxon>Linguliformea</taxon>
        <taxon>Lingulata</taxon>
        <taxon>Lingulida</taxon>
        <taxon>Linguloidea</taxon>
        <taxon>Lingulidae</taxon>
        <taxon>Lingula</taxon>
    </lineage>
</organism>
<dbReference type="GO" id="GO:0005524">
    <property type="term" value="F:ATP binding"/>
    <property type="evidence" value="ECO:0007669"/>
    <property type="project" value="UniProtKB-KW"/>
</dbReference>
<dbReference type="GO" id="GO:0006310">
    <property type="term" value="P:DNA recombination"/>
    <property type="evidence" value="ECO:0007669"/>
    <property type="project" value="UniProtKB-KW"/>
</dbReference>
<dbReference type="SUPFAM" id="SSF56219">
    <property type="entry name" value="DNase I-like"/>
    <property type="match status" value="1"/>
</dbReference>
<dbReference type="CDD" id="cd18809">
    <property type="entry name" value="SF1_C_RecD"/>
    <property type="match status" value="1"/>
</dbReference>
<dbReference type="Gene3D" id="3.90.70.120">
    <property type="match status" value="1"/>
</dbReference>
<dbReference type="Gene3D" id="3.40.50.300">
    <property type="entry name" value="P-loop containing nucleotide triphosphate hydrolases"/>
    <property type="match status" value="1"/>
</dbReference>
<sequence>MPRKGKQSTTQMLAKKRESMRTLRQSRYTIMSVVQGRIHQGSDIFLDATAGSQCTCMALMALVYNEVKNVREWNADDIETILYAGDVVYRRNRGSQTFLLIKELPSRIEYNDTTYTINTQESLNGSLNLLETQVPFYTLEEAIDIAYTQTGIFFFLMGSEHLSFATMVFSMHDGRHFIFDSHSRNTNGLGDPNGKAIVLELNTQASLVHYLRELAVSLNLSDSIAFEVTPCSASTATDLFPFELQSYFQKQRNFEDMQKRERRKERKKELESKSRAEPEVKAARRRREDTYLTKAGVKLRKKILQKTVRSKSDVKKKIKERDYEARAEPKTKAARQSRDKAYFSKENVKTRKKEEQKKHRSKPDVKKRIQQRDSEKRAEPKTKAARQSRDKAYFSKENVKTRKKEEQKKHRSKPDVKKRIQQRDSEKRAEPKTKAARQSRDKAYFSKENVKTRKKEEQKKHRSKPDVKKRIQQRDSEKRAEPKTKAARQSRDKAYFSKENVKTRKKEEQKKHRSKPDVKKRIQQRDSEKRADPKIKAARQSREKAYLSKPNGASRKRLKRISYLSQRDKKEKTQERIKRYRAQEHIIEQIRKRERQWRKTASGVQSHRLKLQKLKEQQTHIKFAIEHFHKKCKELPEYVCCCCYRLRFKNQIQKFREQNYREDILISSKILDMGPEKVICTYCHQKMSQKKVSPISYDGNSIKTMDMPPDIGDLNPIEQLLLTPVIPFMKIVSLPKSQQHGVHGPIVCVPANVKETITRLPSLPHESGLIRVKLKRKLAYKGHHLYQKINPQAVKRAFHFLLENHPDFSAIAFDEERVKSTMLHLTNEDTEITDVETINKETGDQEVSETTVKVNQGMKSYEQGENVEINVAEEKDSQTSGGKAPNLDTNIPTEKEREMSSKEQPNLETIVDVEEDPITSSKEQSKLESNVDVEDPITTSKEQSKYNIEDEVTETSAPLVTCLQPEDLSQYISDKYEDRILCFAPAENQHPESTFNKEVQSFPTLFPNGKNAFSERRKHKLTFSQYIKSRLFSADTKFAMNTQYIFYLQYIKEFQEVLSSAKISQRKGSAQSGNISIDSFESEESLKNILRNNEGYKFLAKVRGSAPYWERTMKDLCAMVKQLGIPTWFCSFSAADRRWKEIVYAILKSQGKPVPDEMDWAEHCKVINSNPVIAAAMFDKRTNHLINDLIKSSSHPIGNVIDFFYRIEFQQRGWPHIHALFWVQDAPVLDRSEEKEVTDFIDKFVNCSLPGEEEALFEKVSKLQMHSKNHSRSCRKGNQTCRFNFPRPVSTRTFICKPIKLDEEKPKHMIRKAAREALEKLATITSDEKNISLTAQQCLELAGMTQEGLEYSMGILARKTIIVLRREPKECWVNQYNPHLLEAWDANIDIQYIVDAYACICYIVSYISKKESEEGELLRAAQKEAREGNTEAVNELKTLGKVYITHREISVMEAIYRCTGMKLKSSSREVRWIAADKDATRLSLPLNILKQQAREKRLDQIWAKSDLERYWNRPDNRKFENMSLAHFVANYRMYGSKVGQKSKENSGSDNDDSDNEGKEDIALLNNFGFIRVRRRPIVIRYLKGSVDRDPERYYENRLRLFFPHRGQDILPAAFTSYESFHNNASFVFNDDDIPICEIVNTNSAPFEKDAEVIDTALQHSYDDHEDAWADIAPGAEEQRIDDKMEQVLPIESDDITEEVQLPDLDQTLPDKNPYQKTNLLTEKVKSQISLKQAEKMVQSMNIQQLQIFNYMRKWCLHKSQGKNPKPFHIFLTGGAGTGKTHVINAFRFEAERILTSNGNSSNEEPDDIKVLLVAYTGTAAFNIQGQTIHSAFAIRSQKGKDRKKYVPLGEELLTELRVKYKNLQILIIDEISMVGQNMMTNISQRLNQIKQTSSAESIFGQISVLAVGDFYQVAPVADKALYVSDPGQLYQSEWEHFFTYNLSIIMRQKDDKPFANLLNAIRTKKKEEALQPHDKAMLLACVNDQLIADPSKLYIFPRNKEVDEHNRHMLQSLCSDIITIEAADIIHTRSGQTKRKKVPFAKDSLALKPLIEVAVNARVMLTTNLNVSDGLSNGVMGTVVKIEQGTKALNQPQYIWVHFDNPKIGANTRQQTVRPENIHTNSVQIKPHVELFDQQSVKVARYQYPLKLAWACTVHKTQGKTVTDAVVSLKHVFAPGIGYVALSRATKLSGLQLLSFDKSDEANLYCDTKVDDAMKSMRPVNPDTLPILRPLQKTLTIVCHNIQSLPAHFKDLTSNPEMAVADIVGITESWLNSNVPSAKYSIPGFQLIRCDRQNDTSRGGVAVYIRNNLKVTEVKINSVTEPGFECVTIKINGYYISFMYRSPLIVGPAFNRKIQEILSQNKQPIKPSILLGDFNIDLSKSPTMSVCVPSLQYHKQMIASPTFRGVKGYSSLLDHIYVQNVSTIETGTLCTYYSDHDPVYTIIPINA</sequence>
<dbReference type="InterPro" id="IPR005135">
    <property type="entry name" value="Endo/exonuclease/phosphatase"/>
</dbReference>
<reference evidence="5" key="1">
    <citation type="submission" date="2025-08" db="UniProtKB">
        <authorList>
            <consortium name="RefSeq"/>
        </authorList>
    </citation>
    <scope>IDENTIFICATION</scope>
    <source>
        <tissue evidence="5">Gonads</tissue>
    </source>
</reference>
<dbReference type="RefSeq" id="XP_013402373.1">
    <property type="nucleotide sequence ID" value="XM_013546919.1"/>
</dbReference>
<keyword evidence="1" id="KW-0378">Hydrolase</keyword>
<dbReference type="Gene3D" id="3.60.10.10">
    <property type="entry name" value="Endonuclease/exonuclease/phosphatase"/>
    <property type="match status" value="1"/>
</dbReference>
<dbReference type="SUPFAM" id="SSF52540">
    <property type="entry name" value="P-loop containing nucleoside triphosphate hydrolases"/>
    <property type="match status" value="2"/>
</dbReference>
<dbReference type="InParanoid" id="A0A1S3IWD3"/>
<keyword evidence="1" id="KW-0234">DNA repair</keyword>
<dbReference type="InterPro" id="IPR051055">
    <property type="entry name" value="PIF1_helicase"/>
</dbReference>
<name>A0A1S3IWD3_LINAN</name>
<dbReference type="InterPro" id="IPR003593">
    <property type="entry name" value="AAA+_ATPase"/>
</dbReference>
<evidence type="ECO:0000256" key="2">
    <source>
        <dbReference type="SAM" id="MobiDB-lite"/>
    </source>
</evidence>
<dbReference type="GeneID" id="106168004"/>
<dbReference type="SUPFAM" id="SSF54001">
    <property type="entry name" value="Cysteine proteinases"/>
    <property type="match status" value="1"/>
</dbReference>
<proteinExistence type="inferred from homology"/>
<dbReference type="PANTHER" id="PTHR47642:SF5">
    <property type="entry name" value="ATP-DEPENDENT DNA HELICASE"/>
    <property type="match status" value="1"/>
</dbReference>
<dbReference type="Pfam" id="PF05970">
    <property type="entry name" value="PIF1"/>
    <property type="match status" value="1"/>
</dbReference>
<evidence type="ECO:0000256" key="1">
    <source>
        <dbReference type="RuleBase" id="RU363044"/>
    </source>
</evidence>
<dbReference type="InterPro" id="IPR010285">
    <property type="entry name" value="DNA_helicase_pif1-like_DEAD"/>
</dbReference>